<keyword evidence="2" id="KW-1185">Reference proteome</keyword>
<dbReference type="Pfam" id="PF02635">
    <property type="entry name" value="DsrE"/>
    <property type="match status" value="1"/>
</dbReference>
<organism evidence="1 2">
    <name type="scientific">Wenzhouxiangella marina</name>
    <dbReference type="NCBI Taxonomy" id="1579979"/>
    <lineage>
        <taxon>Bacteria</taxon>
        <taxon>Pseudomonadati</taxon>
        <taxon>Pseudomonadota</taxon>
        <taxon>Gammaproteobacteria</taxon>
        <taxon>Chromatiales</taxon>
        <taxon>Wenzhouxiangellaceae</taxon>
        <taxon>Wenzhouxiangella</taxon>
    </lineage>
</organism>
<proteinExistence type="predicted"/>
<accession>A0A0K0XTV8</accession>
<name>A0A0K0XTV8_9GAMM</name>
<dbReference type="Proteomes" id="UP000066624">
    <property type="component" value="Chromosome"/>
</dbReference>
<dbReference type="InterPro" id="IPR027396">
    <property type="entry name" value="DsrEFH-like"/>
</dbReference>
<reference evidence="1 2" key="1">
    <citation type="submission" date="2015-07" db="EMBL/GenBank/DDBJ databases">
        <authorList>
            <person name="Noorani M."/>
        </authorList>
    </citation>
    <scope>NUCLEOTIDE SEQUENCE [LARGE SCALE GENOMIC DNA]</scope>
    <source>
        <strain evidence="1 2">KCTC 42284</strain>
    </source>
</reference>
<dbReference type="PANTHER" id="PTHR37691:SF1">
    <property type="entry name" value="BLR3518 PROTEIN"/>
    <property type="match status" value="1"/>
</dbReference>
<dbReference type="RefSeq" id="WP_049724760.1">
    <property type="nucleotide sequence ID" value="NZ_CP012154.1"/>
</dbReference>
<dbReference type="EMBL" id="CP012154">
    <property type="protein sequence ID" value="AKS41095.1"/>
    <property type="molecule type" value="Genomic_DNA"/>
</dbReference>
<dbReference type="OrthoDB" id="7206705at2"/>
<dbReference type="STRING" id="1579979.WM2015_714"/>
<evidence type="ECO:0000313" key="2">
    <source>
        <dbReference type="Proteomes" id="UP000066624"/>
    </source>
</evidence>
<dbReference type="Gene3D" id="3.40.1260.10">
    <property type="entry name" value="DsrEFH-like"/>
    <property type="match status" value="1"/>
</dbReference>
<protein>
    <submittedName>
        <fullName evidence="1">Uncharacterized protein</fullName>
    </submittedName>
</protein>
<sequence length="180" mass="19283">MSRAAFLLLLTLPVAALSQSLPESFTTGPAIADHGPVAPQPDDAFNLVPGETYRILFDVASGSADTHVLNRRLESVARFVNLHARAGIDPEDLQIEVVTHGGTLFDVLSREAYRERFGVEHPNADLLEALMEAGVTIYLCGQSASARGVSAEELAPGVKLAHSAMTVLVRRQSEGWALLP</sequence>
<dbReference type="SUPFAM" id="SSF75169">
    <property type="entry name" value="DsrEFH-like"/>
    <property type="match status" value="1"/>
</dbReference>
<evidence type="ECO:0000313" key="1">
    <source>
        <dbReference type="EMBL" id="AKS41095.1"/>
    </source>
</evidence>
<dbReference type="AlphaFoldDB" id="A0A0K0XTV8"/>
<dbReference type="KEGG" id="wma:WM2015_714"/>
<dbReference type="InterPro" id="IPR003787">
    <property type="entry name" value="Sulphur_relay_DsrE/F-like"/>
</dbReference>
<gene>
    <name evidence="1" type="ORF">WM2015_714</name>
</gene>
<dbReference type="PANTHER" id="PTHR37691">
    <property type="entry name" value="BLR3518 PROTEIN"/>
    <property type="match status" value="1"/>
</dbReference>